<dbReference type="AlphaFoldDB" id="A0A8J4A758"/>
<reference evidence="2" key="1">
    <citation type="submission" date="2021-01" db="EMBL/GenBank/DDBJ databases">
        <title>Whole genome shotgun sequence of Virgisporangium ochraceum NBRC 16418.</title>
        <authorList>
            <person name="Komaki H."/>
            <person name="Tamura T."/>
        </authorList>
    </citation>
    <scope>NUCLEOTIDE SEQUENCE</scope>
    <source>
        <strain evidence="2">NBRC 16418</strain>
    </source>
</reference>
<keyword evidence="3" id="KW-1185">Reference proteome</keyword>
<gene>
    <name evidence="2" type="ORF">Voc01_095170</name>
</gene>
<dbReference type="EMBL" id="BOPH01000141">
    <property type="protein sequence ID" value="GIJ74600.1"/>
    <property type="molecule type" value="Genomic_DNA"/>
</dbReference>
<dbReference type="Proteomes" id="UP000635606">
    <property type="component" value="Unassembled WGS sequence"/>
</dbReference>
<evidence type="ECO:0000313" key="3">
    <source>
        <dbReference type="Proteomes" id="UP000635606"/>
    </source>
</evidence>
<comment type="caution">
    <text evidence="2">The sequence shown here is derived from an EMBL/GenBank/DDBJ whole genome shotgun (WGS) entry which is preliminary data.</text>
</comment>
<dbReference type="RefSeq" id="WP_203934395.1">
    <property type="nucleotide sequence ID" value="NZ_BOPH01000141.1"/>
</dbReference>
<evidence type="ECO:0000256" key="1">
    <source>
        <dbReference type="SAM" id="MobiDB-lite"/>
    </source>
</evidence>
<accession>A0A8J4A758</accession>
<feature type="region of interest" description="Disordered" evidence="1">
    <location>
        <begin position="220"/>
        <end position="244"/>
    </location>
</feature>
<sequence length="342" mass="37367">MISADRLLIGPRVDPRAVRESARCGELARWAEGATESERRRLTGAVYEIALPLVFNGLTRRLELQRGHAGCAASLRGMTDDCFDRFEDDLEAVVSDVLNRATVPVENLDAWIRSRLNAATVDAHRRRRGERGALQRPRLPGWLRDALGDDRWLAMLATEMLVWVGVPTSAGAGLWPLDSWAQRRAVLTGDWRGSDTSTVAREVEEVRKAMRRRPDWHESYVEGPLGRKNPPVLPAQRGDADRTVEPTPLSLVERHEADDARLRALASLAVEAIEAGIARGGAPSTVVEGVLKVTFGADTGAQDLDRPPSAAVPDDERAAALIADPVVLDRVVATVLRIIDAG</sequence>
<name>A0A8J4A758_9ACTN</name>
<evidence type="ECO:0000313" key="2">
    <source>
        <dbReference type="EMBL" id="GIJ74600.1"/>
    </source>
</evidence>
<protein>
    <submittedName>
        <fullName evidence="2">Uncharacterized protein</fullName>
    </submittedName>
</protein>
<proteinExistence type="predicted"/>
<organism evidence="2 3">
    <name type="scientific">Virgisporangium ochraceum</name>
    <dbReference type="NCBI Taxonomy" id="65505"/>
    <lineage>
        <taxon>Bacteria</taxon>
        <taxon>Bacillati</taxon>
        <taxon>Actinomycetota</taxon>
        <taxon>Actinomycetes</taxon>
        <taxon>Micromonosporales</taxon>
        <taxon>Micromonosporaceae</taxon>
        <taxon>Virgisporangium</taxon>
    </lineage>
</organism>